<sequence length="374" mass="41426">MPEQKIIIMDQTLREGMQHRGIVFSSKEKEEILRFQHRLGVDICQAGYPPAHTSEKQSVAHLHGLATKEKFHIQVAGMGRANPRDVPVLIDTGMNHFHLHAHIQPQDEKKKQELALNRITDTVTALRAQRSDAVISMAMLDIGNTPRAFLEQYGDFLINTLAIDILSVPDTSGQMAPNTFHDAVKFMVSKAAGTCTRISVHCHNDLGMATANTVMGVVAGATVVEVSALGIGERNGIGDLFTVGKILKDQHRDINLKIEEIDIFRQYYTLVNGICTRQTGQDLLSYNTPFFGDAVNTHVAGTHADTAFGMGNTEKYYLNVLCGQGLVKKYLTMKQITFTAEALPRITRAIKDESARRSRRLFDGEIRDIATGKN</sequence>
<dbReference type="EMBL" id="FWXY01000005">
    <property type="protein sequence ID" value="SMC61370.1"/>
    <property type="molecule type" value="Genomic_DNA"/>
</dbReference>
<dbReference type="AlphaFoldDB" id="A0A1W2ALE8"/>
<dbReference type="InterPro" id="IPR000891">
    <property type="entry name" value="PYR_CT"/>
</dbReference>
<keyword evidence="10" id="KW-1185">Reference proteome</keyword>
<accession>A0A1W2ALE8</accession>
<evidence type="ECO:0000256" key="6">
    <source>
        <dbReference type="ARBA" id="ARBA00023304"/>
    </source>
</evidence>
<evidence type="ECO:0000256" key="2">
    <source>
        <dbReference type="ARBA" id="ARBA00012973"/>
    </source>
</evidence>
<dbReference type="Proteomes" id="UP000192418">
    <property type="component" value="Unassembled WGS sequence"/>
</dbReference>
<evidence type="ECO:0000313" key="10">
    <source>
        <dbReference type="Proteomes" id="UP000192418"/>
    </source>
</evidence>
<dbReference type="PROSITE" id="PS50991">
    <property type="entry name" value="PYR_CT"/>
    <property type="match status" value="1"/>
</dbReference>
<evidence type="ECO:0000256" key="7">
    <source>
        <dbReference type="RuleBase" id="RU003523"/>
    </source>
</evidence>
<proteinExistence type="inferred from homology"/>
<dbReference type="InterPro" id="IPR050073">
    <property type="entry name" value="2-IPM_HCS-like"/>
</dbReference>
<dbReference type="PANTHER" id="PTHR10277:SF9">
    <property type="entry name" value="2-ISOPROPYLMALATE SYNTHASE 1, CHLOROPLASTIC-RELATED"/>
    <property type="match status" value="1"/>
</dbReference>
<dbReference type="Gene3D" id="3.20.20.70">
    <property type="entry name" value="Aldolase class I"/>
    <property type="match status" value="1"/>
</dbReference>
<comment type="similarity">
    <text evidence="7">Belongs to the alpha-IPM synthase/homocitrate synthase family.</text>
</comment>
<keyword evidence="5" id="KW-0464">Manganese</keyword>
<dbReference type="PROSITE" id="PS00815">
    <property type="entry name" value="AIPM_HOMOCIT_SYNTH_1"/>
    <property type="match status" value="1"/>
</dbReference>
<keyword evidence="6" id="KW-0100">Branched-chain amino acid biosynthesis</keyword>
<evidence type="ECO:0000259" key="8">
    <source>
        <dbReference type="PROSITE" id="PS50991"/>
    </source>
</evidence>
<dbReference type="PANTHER" id="PTHR10277">
    <property type="entry name" value="HOMOCITRATE SYNTHASE-RELATED"/>
    <property type="match status" value="1"/>
</dbReference>
<evidence type="ECO:0000313" key="9">
    <source>
        <dbReference type="EMBL" id="SMC61370.1"/>
    </source>
</evidence>
<evidence type="ECO:0000256" key="3">
    <source>
        <dbReference type="ARBA" id="ARBA00022605"/>
    </source>
</evidence>
<keyword evidence="4 7" id="KW-0808">Transferase</keyword>
<dbReference type="RefSeq" id="WP_170923734.1">
    <property type="nucleotide sequence ID" value="NZ_FWXY01000005.1"/>
</dbReference>
<keyword evidence="3" id="KW-0028">Amino-acid biosynthesis</keyword>
<reference evidence="9 10" key="1">
    <citation type="submission" date="2017-04" db="EMBL/GenBank/DDBJ databases">
        <authorList>
            <person name="Afonso C.L."/>
            <person name="Miller P.J."/>
            <person name="Scott M.A."/>
            <person name="Spackman E."/>
            <person name="Goraichik I."/>
            <person name="Dimitrov K.M."/>
            <person name="Suarez D.L."/>
            <person name="Swayne D.E."/>
        </authorList>
    </citation>
    <scope>NUCLEOTIDE SEQUENCE [LARGE SCALE GENOMIC DNA]</scope>
    <source>
        <strain evidence="9 10">DSM 3385</strain>
    </source>
</reference>
<dbReference type="InterPro" id="IPR013785">
    <property type="entry name" value="Aldolase_TIM"/>
</dbReference>
<dbReference type="Pfam" id="PF00682">
    <property type="entry name" value="HMGL-like"/>
    <property type="match status" value="1"/>
</dbReference>
<evidence type="ECO:0000256" key="4">
    <source>
        <dbReference type="ARBA" id="ARBA00022679"/>
    </source>
</evidence>
<feature type="domain" description="Pyruvate carboxyltransferase" evidence="8">
    <location>
        <begin position="6"/>
        <end position="262"/>
    </location>
</feature>
<dbReference type="SUPFAM" id="SSF51569">
    <property type="entry name" value="Aldolase"/>
    <property type="match status" value="1"/>
</dbReference>
<evidence type="ECO:0000256" key="5">
    <source>
        <dbReference type="ARBA" id="ARBA00023211"/>
    </source>
</evidence>
<dbReference type="GO" id="GO:0003852">
    <property type="term" value="F:2-isopropylmalate synthase activity"/>
    <property type="evidence" value="ECO:0007669"/>
    <property type="project" value="UniProtKB-EC"/>
</dbReference>
<dbReference type="InterPro" id="IPR002034">
    <property type="entry name" value="AIPM/Hcit_synth_CS"/>
</dbReference>
<organism evidence="9 10">
    <name type="scientific">Desulfocicer vacuolatum DSM 3385</name>
    <dbReference type="NCBI Taxonomy" id="1121400"/>
    <lineage>
        <taxon>Bacteria</taxon>
        <taxon>Pseudomonadati</taxon>
        <taxon>Thermodesulfobacteriota</taxon>
        <taxon>Desulfobacteria</taxon>
        <taxon>Desulfobacterales</taxon>
        <taxon>Desulfobacteraceae</taxon>
        <taxon>Desulfocicer</taxon>
    </lineage>
</organism>
<dbReference type="STRING" id="1121400.SAMN02746065_105187"/>
<name>A0A1W2ALE8_9BACT</name>
<protein>
    <recommendedName>
        <fullName evidence="2">2-isopropylmalate synthase</fullName>
        <ecNumber evidence="2">2.3.3.13</ecNumber>
    </recommendedName>
</protein>
<dbReference type="PROSITE" id="PS00816">
    <property type="entry name" value="AIPM_HOMOCIT_SYNTH_2"/>
    <property type="match status" value="1"/>
</dbReference>
<evidence type="ECO:0000256" key="1">
    <source>
        <dbReference type="ARBA" id="ARBA00004689"/>
    </source>
</evidence>
<dbReference type="GO" id="GO:0009098">
    <property type="term" value="P:L-leucine biosynthetic process"/>
    <property type="evidence" value="ECO:0007669"/>
    <property type="project" value="TreeGrafter"/>
</dbReference>
<comment type="pathway">
    <text evidence="1">Amino-acid biosynthesis; L-leucine biosynthesis; L-leucine from 3-methyl-2-oxobutanoate: step 1/4.</text>
</comment>
<dbReference type="EC" id="2.3.3.13" evidence="2"/>
<gene>
    <name evidence="9" type="ORF">SAMN02746065_105187</name>
</gene>